<accession>A0ABD0L9P1</accession>
<organism evidence="1 2">
    <name type="scientific">Batillaria attramentaria</name>
    <dbReference type="NCBI Taxonomy" id="370345"/>
    <lineage>
        <taxon>Eukaryota</taxon>
        <taxon>Metazoa</taxon>
        <taxon>Spiralia</taxon>
        <taxon>Lophotrochozoa</taxon>
        <taxon>Mollusca</taxon>
        <taxon>Gastropoda</taxon>
        <taxon>Caenogastropoda</taxon>
        <taxon>Sorbeoconcha</taxon>
        <taxon>Cerithioidea</taxon>
        <taxon>Batillariidae</taxon>
        <taxon>Batillaria</taxon>
    </lineage>
</organism>
<protein>
    <submittedName>
        <fullName evidence="1">Uncharacterized protein</fullName>
    </submittedName>
</protein>
<comment type="caution">
    <text evidence="1">The sequence shown here is derived from an EMBL/GenBank/DDBJ whole genome shotgun (WGS) entry which is preliminary data.</text>
</comment>
<evidence type="ECO:0000313" key="1">
    <source>
        <dbReference type="EMBL" id="KAK7496114.1"/>
    </source>
</evidence>
<keyword evidence="2" id="KW-1185">Reference proteome</keyword>
<evidence type="ECO:0000313" key="2">
    <source>
        <dbReference type="Proteomes" id="UP001519460"/>
    </source>
</evidence>
<name>A0ABD0L9P1_9CAEN</name>
<reference evidence="1 2" key="1">
    <citation type="journal article" date="2023" name="Sci. Data">
        <title>Genome assembly of the Korean intertidal mud-creeper Batillaria attramentaria.</title>
        <authorList>
            <person name="Patra A.K."/>
            <person name="Ho P.T."/>
            <person name="Jun S."/>
            <person name="Lee S.J."/>
            <person name="Kim Y."/>
            <person name="Won Y.J."/>
        </authorList>
    </citation>
    <scope>NUCLEOTIDE SEQUENCE [LARGE SCALE GENOMIC DNA]</scope>
    <source>
        <strain evidence="1">Wonlab-2016</strain>
    </source>
</reference>
<proteinExistence type="predicted"/>
<sequence length="114" mass="12443">MELTLSGRMQRRPLKLLGLAECPESSLAPRQCLVIILNPPVNIPVQSGKCDSLTLKPVSAAQTSLLYRKGPLALQRQKLGFAVFQFCVVSRRRGAAGERITLVVVGRLPSPHRA</sequence>
<gene>
    <name evidence="1" type="ORF">BaRGS_00012524</name>
</gene>
<dbReference type="AlphaFoldDB" id="A0ABD0L9P1"/>
<dbReference type="EMBL" id="JACVVK020000069">
    <property type="protein sequence ID" value="KAK7496114.1"/>
    <property type="molecule type" value="Genomic_DNA"/>
</dbReference>
<dbReference type="Proteomes" id="UP001519460">
    <property type="component" value="Unassembled WGS sequence"/>
</dbReference>